<gene>
    <name evidence="1" type="ORF">AAA073_06955</name>
</gene>
<evidence type="ECO:0008006" key="3">
    <source>
        <dbReference type="Google" id="ProtNLM"/>
    </source>
</evidence>
<comment type="caution">
    <text evidence="1">The sequence shown here is derived from an EMBL/GenBank/DDBJ whole genome shotgun (WGS) entry which is preliminary data.</text>
</comment>
<dbReference type="Proteomes" id="UP001491691">
    <property type="component" value="Unassembled WGS sequence"/>
</dbReference>
<sequence length="113" mass="13654">MKINSIKNSNINIKKVLSQNQIIWQRPYKWKKYKLKIVEEVIGTFDEFKSDSYLSGRYPQYYKFECVTPELGKYLFYGYRKVKGEFIEEVKSKNKNEYPVSGEKGGYWYEFIE</sequence>
<evidence type="ECO:0000313" key="1">
    <source>
        <dbReference type="EMBL" id="MEQ3347168.1"/>
    </source>
</evidence>
<dbReference type="RefSeq" id="WP_349189025.1">
    <property type="nucleotide sequence ID" value="NZ_JBBNPP010000013.1"/>
</dbReference>
<reference evidence="1 2" key="1">
    <citation type="submission" date="2024-04" db="EMBL/GenBank/DDBJ databases">
        <title>Human intestinal bacterial collection.</title>
        <authorList>
            <person name="Pauvert C."/>
            <person name="Hitch T.C.A."/>
            <person name="Clavel T."/>
        </authorList>
    </citation>
    <scope>NUCLEOTIDE SEQUENCE [LARGE SCALE GENOMIC DNA]</scope>
    <source>
        <strain evidence="1 2">CLA-SR-H019</strain>
    </source>
</reference>
<keyword evidence="2" id="KW-1185">Reference proteome</keyword>
<dbReference type="EMBL" id="JBBNPP010000013">
    <property type="protein sequence ID" value="MEQ3347168.1"/>
    <property type="molecule type" value="Genomic_DNA"/>
</dbReference>
<proteinExistence type="predicted"/>
<protein>
    <recommendedName>
        <fullName evidence="3">DUF262 domain-containing protein</fullName>
    </recommendedName>
</protein>
<accession>A0ABV1J1Y5</accession>
<organism evidence="1 2">
    <name type="scientific">Peptoniphilus senegalensis</name>
    <dbReference type="NCBI Taxonomy" id="1465757"/>
    <lineage>
        <taxon>Bacteria</taxon>
        <taxon>Bacillati</taxon>
        <taxon>Bacillota</taxon>
        <taxon>Tissierellia</taxon>
        <taxon>Tissierellales</taxon>
        <taxon>Peptoniphilaceae</taxon>
        <taxon>Peptoniphilus</taxon>
    </lineage>
</organism>
<evidence type="ECO:0000313" key="2">
    <source>
        <dbReference type="Proteomes" id="UP001491691"/>
    </source>
</evidence>
<name>A0ABV1J1Y5_9FIRM</name>